<dbReference type="AlphaFoldDB" id="A0AAD8XX43"/>
<keyword evidence="1" id="KW-1133">Transmembrane helix</keyword>
<gene>
    <name evidence="2" type="ORF">QTG54_014091</name>
</gene>
<feature type="transmembrane region" description="Helical" evidence="1">
    <location>
        <begin position="21"/>
        <end position="40"/>
    </location>
</feature>
<keyword evidence="1" id="KW-0472">Membrane</keyword>
<evidence type="ECO:0000313" key="3">
    <source>
        <dbReference type="Proteomes" id="UP001224775"/>
    </source>
</evidence>
<protein>
    <submittedName>
        <fullName evidence="2">Uncharacterized protein</fullName>
    </submittedName>
</protein>
<accession>A0AAD8XX43</accession>
<dbReference type="EMBL" id="JATAAI010000035">
    <property type="protein sequence ID" value="KAK1735025.1"/>
    <property type="molecule type" value="Genomic_DNA"/>
</dbReference>
<evidence type="ECO:0000256" key="1">
    <source>
        <dbReference type="SAM" id="Phobius"/>
    </source>
</evidence>
<reference evidence="2" key="1">
    <citation type="submission" date="2023-06" db="EMBL/GenBank/DDBJ databases">
        <title>Survivors Of The Sea: Transcriptome response of Skeletonema marinoi to long-term dormancy.</title>
        <authorList>
            <person name="Pinder M.I.M."/>
            <person name="Kourtchenko O."/>
            <person name="Robertson E.K."/>
            <person name="Larsson T."/>
            <person name="Maumus F."/>
            <person name="Osuna-Cruz C.M."/>
            <person name="Vancaester E."/>
            <person name="Stenow R."/>
            <person name="Vandepoele K."/>
            <person name="Ploug H."/>
            <person name="Bruchert V."/>
            <person name="Godhe A."/>
            <person name="Topel M."/>
        </authorList>
    </citation>
    <scope>NUCLEOTIDE SEQUENCE</scope>
    <source>
        <strain evidence="2">R05AC</strain>
    </source>
</reference>
<name>A0AAD8XX43_9STRA</name>
<keyword evidence="3" id="KW-1185">Reference proteome</keyword>
<organism evidence="2 3">
    <name type="scientific">Skeletonema marinoi</name>
    <dbReference type="NCBI Taxonomy" id="267567"/>
    <lineage>
        <taxon>Eukaryota</taxon>
        <taxon>Sar</taxon>
        <taxon>Stramenopiles</taxon>
        <taxon>Ochrophyta</taxon>
        <taxon>Bacillariophyta</taxon>
        <taxon>Coscinodiscophyceae</taxon>
        <taxon>Thalassiosirophycidae</taxon>
        <taxon>Thalassiosirales</taxon>
        <taxon>Skeletonemataceae</taxon>
        <taxon>Skeletonema</taxon>
        <taxon>Skeletonema marinoi-dohrnii complex</taxon>
    </lineage>
</organism>
<sequence>MAHDTNSPPPQHKKRQKTMSIGGVVRVLCLQTVLVTIHAFTTITSPSLRWAFSSISFAQNDGADAQQQQQLSVEDELFLERFKRRRNEAALKLESEKLQRPPSNSTYFQDPKNVITTILNGLLQPHAPLPYFGYEIMYQSSTEQWQDVLRKSVGAPIGTETELIYRALSRTMERGGHNQFGILVGLGTDHNVVVTASLSEGKQSIIENDDGLDEYYTIEFPWDTLDYYDGTAWLECRLRDKLSDELLCVLGWSLEKSSDGSWLIDGIDWQDFRERYRPGIGREEWERICG</sequence>
<dbReference type="Proteomes" id="UP001224775">
    <property type="component" value="Unassembled WGS sequence"/>
</dbReference>
<keyword evidence="1" id="KW-0812">Transmembrane</keyword>
<proteinExistence type="predicted"/>
<comment type="caution">
    <text evidence="2">The sequence shown here is derived from an EMBL/GenBank/DDBJ whole genome shotgun (WGS) entry which is preliminary data.</text>
</comment>
<evidence type="ECO:0000313" key="2">
    <source>
        <dbReference type="EMBL" id="KAK1735025.1"/>
    </source>
</evidence>